<proteinExistence type="predicted"/>
<accession>A0A834R8S3</accession>
<evidence type="ECO:0000256" key="1">
    <source>
        <dbReference type="SAM" id="MobiDB-lite"/>
    </source>
</evidence>
<dbReference type="EMBL" id="WVUK01000060">
    <property type="protein sequence ID" value="KAF7491167.1"/>
    <property type="molecule type" value="Genomic_DNA"/>
</dbReference>
<organism evidence="2">
    <name type="scientific">Sarcoptes scabiei</name>
    <name type="common">Itch mite</name>
    <name type="synonym">Acarus scabiei</name>
    <dbReference type="NCBI Taxonomy" id="52283"/>
    <lineage>
        <taxon>Eukaryota</taxon>
        <taxon>Metazoa</taxon>
        <taxon>Ecdysozoa</taxon>
        <taxon>Arthropoda</taxon>
        <taxon>Chelicerata</taxon>
        <taxon>Arachnida</taxon>
        <taxon>Acari</taxon>
        <taxon>Acariformes</taxon>
        <taxon>Sarcoptiformes</taxon>
        <taxon>Astigmata</taxon>
        <taxon>Psoroptidia</taxon>
        <taxon>Sarcoptoidea</taxon>
        <taxon>Sarcoptidae</taxon>
        <taxon>Sarcoptinae</taxon>
        <taxon>Sarcoptes</taxon>
    </lineage>
</organism>
<dbReference type="EnsemblMetazoa" id="SSS_4711s_mrna">
    <property type="protein sequence ID" value="KAF7491167.1"/>
    <property type="gene ID" value="SSS_4711"/>
</dbReference>
<reference evidence="2" key="2">
    <citation type="submission" date="2020-01" db="EMBL/GenBank/DDBJ databases">
        <authorList>
            <person name="Korhonen P.K.K."/>
            <person name="Guangxu M.G."/>
            <person name="Wang T.W."/>
            <person name="Stroehlein A.J.S."/>
            <person name="Young N.D."/>
            <person name="Ang C.-S.A."/>
            <person name="Fernando D.W.F."/>
            <person name="Lu H.L."/>
            <person name="Taylor S.T."/>
            <person name="Ehtesham M.E.M."/>
            <person name="Najaraj S.H.N."/>
            <person name="Harsha G.H.G."/>
            <person name="Madugundu A.M."/>
            <person name="Renuse S.R."/>
            <person name="Holt D.H."/>
            <person name="Pandey A.P."/>
            <person name="Papenfuss A.P."/>
            <person name="Gasser R.B.G."/>
            <person name="Fischer K.F."/>
        </authorList>
    </citation>
    <scope>NUCLEOTIDE SEQUENCE</scope>
    <source>
        <strain evidence="2">SSS_KF_BRIS2020</strain>
    </source>
</reference>
<name>A0A834R8S3_SARSC</name>
<dbReference type="Proteomes" id="UP000070412">
    <property type="component" value="Unassembled WGS sequence"/>
</dbReference>
<gene>
    <name evidence="2" type="ORF">SSS_4711</name>
</gene>
<dbReference type="AlphaFoldDB" id="A0A834R8S3"/>
<evidence type="ECO:0000313" key="4">
    <source>
        <dbReference type="Proteomes" id="UP000070412"/>
    </source>
</evidence>
<keyword evidence="4" id="KW-1185">Reference proteome</keyword>
<protein>
    <submittedName>
        <fullName evidence="2 3">Uncharacterized protein</fullName>
    </submittedName>
</protein>
<reference evidence="3" key="3">
    <citation type="submission" date="2022-06" db="UniProtKB">
        <authorList>
            <consortium name="EnsemblMetazoa"/>
        </authorList>
    </citation>
    <scope>IDENTIFICATION</scope>
</reference>
<feature type="compositionally biased region" description="Basic and acidic residues" evidence="1">
    <location>
        <begin position="414"/>
        <end position="426"/>
    </location>
</feature>
<sequence>MGGQCSIVPNAEPEIQLIMLPNDLRHRSTRNRKRPQNSSISNQYMHPLPHPLPIYGYPGYPIVSGYPGVMNPILSPYPLHQLPSPYSGQDFRAHSTTRQTSKEYRPPELFDAIMKMAIDIAIQKNKLDCKAKEDEEEERKMNEIHHKKRSKDQSLITPTITARANQSRNYPIRSVAFNTFSKNFSACKPPPSFFNSNVSKQSICSSFTTNNSISRWKRLFSSTVERKKPNNFDQSAKMNQQKRTSLNDGMIAIENQSTVKVMEHDQNIRQSKINDAINNTKNNDERSDEKVSKLSNQANMKKIIDGDVFDPRVKIDGVKDSWQSPSYVLNRSETIPTTIQPPPPPPPPSTQMETVEKMIVPETAAFTRTIKSLPKVSVDNDVPEMVTLKNLPCDERIKIEQYHPSSASSSSSSHSKDNRQGDGAERKAELGNDNFDISNCLVVFLIVLNPTLSFNTL</sequence>
<feature type="region of interest" description="Disordered" evidence="1">
    <location>
        <begin position="20"/>
        <end position="45"/>
    </location>
</feature>
<reference evidence="4" key="1">
    <citation type="journal article" date="2020" name="PLoS Negl. Trop. Dis.">
        <title>High-quality nuclear genome for Sarcoptes scabiei-A critical resource for a neglected parasite.</title>
        <authorList>
            <person name="Korhonen P.K."/>
            <person name="Gasser R.B."/>
            <person name="Ma G."/>
            <person name="Wang T."/>
            <person name="Stroehlein A.J."/>
            <person name="Young N.D."/>
            <person name="Ang C.S."/>
            <person name="Fernando D.D."/>
            <person name="Lu H.C."/>
            <person name="Taylor S."/>
            <person name="Reynolds S.L."/>
            <person name="Mofiz E."/>
            <person name="Najaraj S.H."/>
            <person name="Gowda H."/>
            <person name="Madugundu A."/>
            <person name="Renuse S."/>
            <person name="Holt D."/>
            <person name="Pandey A."/>
            <person name="Papenfuss A.T."/>
            <person name="Fischer K."/>
        </authorList>
    </citation>
    <scope>NUCLEOTIDE SEQUENCE [LARGE SCALE GENOMIC DNA]</scope>
</reference>
<feature type="region of interest" description="Disordered" evidence="1">
    <location>
        <begin position="403"/>
        <end position="426"/>
    </location>
</feature>
<evidence type="ECO:0000313" key="2">
    <source>
        <dbReference type="EMBL" id="KAF7491167.1"/>
    </source>
</evidence>
<evidence type="ECO:0000313" key="3">
    <source>
        <dbReference type="EnsemblMetazoa" id="KAF7491167.1"/>
    </source>
</evidence>